<evidence type="ECO:0000259" key="2">
    <source>
        <dbReference type="Pfam" id="PF01364"/>
    </source>
</evidence>
<evidence type="ECO:0000313" key="3">
    <source>
        <dbReference type="EMBL" id="WOC51250.1"/>
    </source>
</evidence>
<keyword evidence="1" id="KW-0732">Signal</keyword>
<dbReference type="Gene3D" id="3.40.50.10390">
    <property type="entry name" value="Gingipain r, domain 1"/>
    <property type="match status" value="1"/>
</dbReference>
<name>A0AAU0F5K8_9FLAO</name>
<sequence>MKKELLFALCAFFPAVFYSQKVEVPWAGSEVVDYGLTKINYPKFDHTGYAPEDYTVYFNFQGPSNGQRHKVTNLVWEKTTKQNLFDLSEAMLPNEDRTDIAYYFDTKNNAEFFFAKVSTLKFEKGHIYRLKSFEVVPDASITSRTARSATSKIGTSENPLKAGTFYKIKVDKSGVFKITKKFLSDNGINVNNINPKNFRIYGNGGLALSEFNQDEKYASLQENAIQVVGEEDGVWNDDDYALFYAQGAHGFNLHSSGTNSFNRNTRTETRTDRSLHFQNIYEDHAYYFINFDMGEGKRIADKDETLPATLFTRYDDYQFIDEDKNNLLKLGRVWVSDPITNELSIKFTKKTPSRPEDLVQYRTSVVGYKSQQNTITQSINGLDESTYTVPSSSVEFNKITAFNGTIDGLTGQEITFKITPNFSANPSGSFYFDYAEVLYKEDLVFNDSQMNFRVYDIQENSNNTYGFSLSNANSAEQVWDVSDITNVSRKNNLSGNTSVYNFAYTADSPNFNNEFVAFKHSAAYTPSFVGKIDTQDLSSLQNIDYLAITKKEFLGEAQRLADYHASKNGFRTAVVDVQQIYNEFSSGSQDITAIRDFVSKLQNENGGLKYVFILGDASYDFKNKTTNNDNIVPNYQSEDSSNVISTFVTDDYFGYTDTQTSPLVQMNLPSIPIGRLPASNLTEAKLLIDKTLAYYNALPNQPSPFGPWRMKMSFVVDDDYDGGEPFHNVMNNAIQHSFEDGTEKKEYNISKLYLDAYPASSTAAGQRFPQINQAIANDFGNSLSIFYFGHGGINGWAQERVFTLDEIQTLNNYSAVYNRFPLISTITCEFTLWDDPAISSAGEQTLKSKTGGAATMITSSRAISVTYGRQFTDLLTQKIFELNNNDFNRLGDAHLAAKKLKGFDRGHLQVNFLGDPAMKLSRPKPLITVDNIESPISGQLRALDYVKISGKILKDNGEVDEQFNGKVNINIFDKRLNKTTRNNDNAAGLNPKLSYTEEGTAIVKSATNAKNGLYTLEFYVPKDINYEVGNGRILIYADNFATATPKTDAFDVYHNQSYSIGEINPNGINDQEPPKVNLYMNNTNFADGGITNQNPTLLACITDNTGINSAGAGIGHDITVVLDGEVINTTVVNDFFSAGESNGCINASFAEYQKGSVSYPFRNLKPGAHQLTFKVWDINNNSATASLNFVVKDDAEQKLTLNRLLNWPNPFTDKTYIQFEHNCNDILDVNVQIYTITGKLVRTLSVPVSSEPFMEGYRTPRTAIEWDGKDDFGDAVGKGTYIYKVVAKSQNQEQCKGSATAVEKLVILK</sequence>
<dbReference type="Proteomes" id="UP001432059">
    <property type="component" value="Chromosome"/>
</dbReference>
<dbReference type="GO" id="GO:0006508">
    <property type="term" value="P:proteolysis"/>
    <property type="evidence" value="ECO:0007669"/>
    <property type="project" value="InterPro"/>
</dbReference>
<dbReference type="KEGG" id="bpor:BPO_0603"/>
<dbReference type="SUPFAM" id="SSF52129">
    <property type="entry name" value="Caspase-like"/>
    <property type="match status" value="1"/>
</dbReference>
<dbReference type="EMBL" id="CP136426">
    <property type="protein sequence ID" value="WOC51250.1"/>
    <property type="molecule type" value="Genomic_DNA"/>
</dbReference>
<gene>
    <name evidence="3" type="ORF">BPO_0603</name>
</gene>
<evidence type="ECO:0000256" key="1">
    <source>
        <dbReference type="ARBA" id="ARBA00022729"/>
    </source>
</evidence>
<dbReference type="CDD" id="cd02258">
    <property type="entry name" value="Peptidase_C25_N"/>
    <property type="match status" value="1"/>
</dbReference>
<dbReference type="InterPro" id="IPR029031">
    <property type="entry name" value="Gingipain_N_sf"/>
</dbReference>
<reference evidence="3" key="1">
    <citation type="submission" date="2023-10" db="EMBL/GenBank/DDBJ databases">
        <title>Characterization and whole genome sequencing of a novel strain of Bergeyella porcorum QD2021 isolated from pig.</title>
        <authorList>
            <person name="Liu G."/>
            <person name="Chen C."/>
            <person name="Han X."/>
        </authorList>
    </citation>
    <scope>NUCLEOTIDE SEQUENCE</scope>
    <source>
        <strain evidence="3">QD2021</strain>
    </source>
</reference>
<dbReference type="RefSeq" id="WP_327984901.1">
    <property type="nucleotide sequence ID" value="NZ_CP136426.1"/>
</dbReference>
<evidence type="ECO:0000313" key="4">
    <source>
        <dbReference type="Proteomes" id="UP001432059"/>
    </source>
</evidence>
<dbReference type="InterPro" id="IPR029030">
    <property type="entry name" value="Caspase-like_dom_sf"/>
</dbReference>
<organism evidence="3 4">
    <name type="scientific">Bergeyella porcorum</name>
    <dbReference type="NCBI Taxonomy" id="1735111"/>
    <lineage>
        <taxon>Bacteria</taxon>
        <taxon>Pseudomonadati</taxon>
        <taxon>Bacteroidota</taxon>
        <taxon>Flavobacteriia</taxon>
        <taxon>Flavobacteriales</taxon>
        <taxon>Weeksellaceae</taxon>
        <taxon>Bergeyella</taxon>
    </lineage>
</organism>
<dbReference type="NCBIfam" id="NF033707">
    <property type="entry name" value="T9SS_sortase"/>
    <property type="match status" value="1"/>
</dbReference>
<keyword evidence="4" id="KW-1185">Reference proteome</keyword>
<accession>A0AAU0F5K8</accession>
<dbReference type="Gene3D" id="2.60.40.4070">
    <property type="match status" value="1"/>
</dbReference>
<feature type="domain" description="Gingipain" evidence="2">
    <location>
        <begin position="545"/>
        <end position="920"/>
    </location>
</feature>
<protein>
    <recommendedName>
        <fullName evidence="2">Gingipain domain-containing protein</fullName>
    </recommendedName>
</protein>
<dbReference type="GO" id="GO:0008234">
    <property type="term" value="F:cysteine-type peptidase activity"/>
    <property type="evidence" value="ECO:0007669"/>
    <property type="project" value="InterPro"/>
</dbReference>
<dbReference type="Pfam" id="PF01364">
    <property type="entry name" value="Peptidase_C25"/>
    <property type="match status" value="1"/>
</dbReference>
<proteinExistence type="predicted"/>
<dbReference type="InterPro" id="IPR001769">
    <property type="entry name" value="Gingipain"/>
</dbReference>